<gene>
    <name evidence="1" type="ORF">GPUH_LOCUS8405</name>
</gene>
<dbReference type="Proteomes" id="UP000271098">
    <property type="component" value="Unassembled WGS sequence"/>
</dbReference>
<organism evidence="3">
    <name type="scientific">Gongylonema pulchrum</name>
    <dbReference type="NCBI Taxonomy" id="637853"/>
    <lineage>
        <taxon>Eukaryota</taxon>
        <taxon>Metazoa</taxon>
        <taxon>Ecdysozoa</taxon>
        <taxon>Nematoda</taxon>
        <taxon>Chromadorea</taxon>
        <taxon>Rhabditida</taxon>
        <taxon>Spirurina</taxon>
        <taxon>Spiruromorpha</taxon>
        <taxon>Spiruroidea</taxon>
        <taxon>Gongylonematidae</taxon>
        <taxon>Gongylonema</taxon>
    </lineage>
</organism>
<dbReference type="WBParaSite" id="GPUH_0000841401-mRNA-1">
    <property type="protein sequence ID" value="GPUH_0000841401-mRNA-1"/>
    <property type="gene ID" value="GPUH_0000841401"/>
</dbReference>
<accession>A0A183DI64</accession>
<protein>
    <submittedName>
        <fullName evidence="3">Omp85 domain-containing protein</fullName>
    </submittedName>
</protein>
<proteinExistence type="predicted"/>
<reference evidence="1 2" key="2">
    <citation type="submission" date="2018-11" db="EMBL/GenBank/DDBJ databases">
        <authorList>
            <consortium name="Pathogen Informatics"/>
        </authorList>
    </citation>
    <scope>NUCLEOTIDE SEQUENCE [LARGE SCALE GENOMIC DNA]</scope>
</reference>
<dbReference type="EMBL" id="UYRT01024438">
    <property type="protein sequence ID" value="VDK62441.1"/>
    <property type="molecule type" value="Genomic_DNA"/>
</dbReference>
<reference evidence="3" key="1">
    <citation type="submission" date="2016-06" db="UniProtKB">
        <authorList>
            <consortium name="WormBaseParasite"/>
        </authorList>
    </citation>
    <scope>IDENTIFICATION</scope>
</reference>
<evidence type="ECO:0000313" key="1">
    <source>
        <dbReference type="EMBL" id="VDK62441.1"/>
    </source>
</evidence>
<sequence length="85" mass="9542">MKSLNDVVCGSRHDAIPYMLGYGLGATKISAQFYGRHSLLQHHDQQALLALDYHRTMRYGPAQIATPFFDPGKTLKFRTTPFTNG</sequence>
<dbReference type="AlphaFoldDB" id="A0A183DI64"/>
<keyword evidence="2" id="KW-1185">Reference proteome</keyword>
<name>A0A183DI64_9BILA</name>
<evidence type="ECO:0000313" key="2">
    <source>
        <dbReference type="Proteomes" id="UP000271098"/>
    </source>
</evidence>
<evidence type="ECO:0000313" key="3">
    <source>
        <dbReference type="WBParaSite" id="GPUH_0000841401-mRNA-1"/>
    </source>
</evidence>